<sequence length="805" mass="87797">MKGQKDRLRRRGQASSSGAPERRFTSRRVARSGRSWRVALLIGTTAFVTPGFASGAFAQEASERSDDVQSKETNVIIVTARKSNESIQSVPISVTAITGEELRSQGANEIQDVVRNVPGLALSRAERGLARYSIRGLSTNVSAPTVAIFLDDISLVTISTTFSGGFDPVFFDMQRLEVLKGPQGTLYGGSAMGGAIKYASNTPDMNRFSVDAAVGAAVVSEGSPDYNGEVVVNAPIIEGSLAFRGGFFYRRDGGYIDAVPGDVQISTRSSTPFPEYTPLRLDALSTRREENINYSDTYALRGSIEWQPSADWSIRPQVFYQESKLQDSSLYFLGRPDFESSFRIPQPNVEQTSVFSLNIEKDLGGVTLTSLTSQFDRGFDYKRDYSFILANIFQFLYPLTGINVSETDTSTFSQELRLASDNSPSAPFRWVVGAYYQDQVDELFQAVDQPGSGAIFGVPSDRLYLGDTKASLKQYALFGEASYRLFDRLELTAGVRLFKDRQRLDAVYDGLIAGPITVVDGRTSEEDGINPKFGLSYEVTGDNLLFASAARGYRPGGPNRYVVSPDACGDDLAAIGLTQIPDSFQSDSVWTYEVGTKNLFADGRLTVNAAAFLTKWKDTQQLVGLPCGFGFTANLGSAEVKGFEFEARVEPIDGLEIGGNAAYTKSEVLESLEGIVEAGDPLPNVPTWMASAYAGYSTTFGNGWNVNLRGEYQYQGRAPFGIVPDLNVVFSDGVDAGVPNPSEFRQSYDVVNLAASIGKDDTLLRLFARNIFNARPQLDLAIFSGSDQTFTIRPRTIGLELVQSF</sequence>
<evidence type="ECO:0000256" key="9">
    <source>
        <dbReference type="ARBA" id="ARBA00023136"/>
    </source>
</evidence>
<evidence type="ECO:0000256" key="8">
    <source>
        <dbReference type="ARBA" id="ARBA00023077"/>
    </source>
</evidence>
<evidence type="ECO:0000256" key="1">
    <source>
        <dbReference type="ARBA" id="ARBA00004571"/>
    </source>
</evidence>
<reference evidence="16 17" key="1">
    <citation type="submission" date="2021-08" db="EMBL/GenBank/DDBJ databases">
        <title>Comparative Genomics Analysis of the Genus Qipengyuania Reveals Extensive Genetic Diversity and Metabolic Versatility, Including the Description of Fifteen Novel Species.</title>
        <authorList>
            <person name="Liu Y."/>
        </authorList>
    </citation>
    <scope>NUCLEOTIDE SEQUENCE [LARGE SCALE GENOMIC DNA]</scope>
    <source>
        <strain evidence="16 17">6D47A</strain>
    </source>
</reference>
<dbReference type="PANTHER" id="PTHR32552">
    <property type="entry name" value="FERRICHROME IRON RECEPTOR-RELATED"/>
    <property type="match status" value="1"/>
</dbReference>
<comment type="similarity">
    <text evidence="11 12">Belongs to the TonB-dependent receptor family.</text>
</comment>
<keyword evidence="5 11" id="KW-0812">Transmembrane</keyword>
<evidence type="ECO:0000256" key="2">
    <source>
        <dbReference type="ARBA" id="ARBA00022448"/>
    </source>
</evidence>
<keyword evidence="4" id="KW-0410">Iron transport</keyword>
<evidence type="ECO:0000256" key="3">
    <source>
        <dbReference type="ARBA" id="ARBA00022452"/>
    </source>
</evidence>
<feature type="domain" description="TonB-dependent receptor plug" evidence="15">
    <location>
        <begin position="87"/>
        <end position="195"/>
    </location>
</feature>
<dbReference type="Gene3D" id="2.40.170.20">
    <property type="entry name" value="TonB-dependent receptor, beta-barrel domain"/>
    <property type="match status" value="1"/>
</dbReference>
<feature type="region of interest" description="Disordered" evidence="13">
    <location>
        <begin position="1"/>
        <end position="28"/>
    </location>
</feature>
<comment type="subcellular location">
    <subcellularLocation>
        <location evidence="1 11">Cell outer membrane</location>
        <topology evidence="1 11">Multi-pass membrane protein</topology>
    </subcellularLocation>
</comment>
<keyword evidence="9 11" id="KW-0472">Membrane</keyword>
<gene>
    <name evidence="16" type="ORF">K3174_10375</name>
</gene>
<dbReference type="PROSITE" id="PS52016">
    <property type="entry name" value="TONB_DEPENDENT_REC_3"/>
    <property type="match status" value="1"/>
</dbReference>
<evidence type="ECO:0000256" key="4">
    <source>
        <dbReference type="ARBA" id="ARBA00022496"/>
    </source>
</evidence>
<evidence type="ECO:0000259" key="14">
    <source>
        <dbReference type="Pfam" id="PF00593"/>
    </source>
</evidence>
<keyword evidence="3 11" id="KW-1134">Transmembrane beta strand</keyword>
<name>A0ABS7JAP8_9SPHN</name>
<evidence type="ECO:0000313" key="16">
    <source>
        <dbReference type="EMBL" id="MBX7482939.1"/>
    </source>
</evidence>
<dbReference type="RefSeq" id="WP_221558190.1">
    <property type="nucleotide sequence ID" value="NZ_JAIGNO010000005.1"/>
</dbReference>
<dbReference type="Pfam" id="PF00593">
    <property type="entry name" value="TonB_dep_Rec_b-barrel"/>
    <property type="match status" value="1"/>
</dbReference>
<keyword evidence="7" id="KW-0406">Ion transport</keyword>
<dbReference type="InterPro" id="IPR036942">
    <property type="entry name" value="Beta-barrel_TonB_sf"/>
</dbReference>
<dbReference type="InterPro" id="IPR012910">
    <property type="entry name" value="Plug_dom"/>
</dbReference>
<evidence type="ECO:0000256" key="12">
    <source>
        <dbReference type="RuleBase" id="RU003357"/>
    </source>
</evidence>
<proteinExistence type="inferred from homology"/>
<dbReference type="Proteomes" id="UP000755104">
    <property type="component" value="Unassembled WGS sequence"/>
</dbReference>
<feature type="domain" description="TonB-dependent receptor-like beta-barrel" evidence="14">
    <location>
        <begin position="281"/>
        <end position="770"/>
    </location>
</feature>
<dbReference type="PANTHER" id="PTHR32552:SF81">
    <property type="entry name" value="TONB-DEPENDENT OUTER MEMBRANE RECEPTOR"/>
    <property type="match status" value="1"/>
</dbReference>
<evidence type="ECO:0000313" key="17">
    <source>
        <dbReference type="Proteomes" id="UP000755104"/>
    </source>
</evidence>
<keyword evidence="16" id="KW-0675">Receptor</keyword>
<dbReference type="CDD" id="cd01347">
    <property type="entry name" value="ligand_gated_channel"/>
    <property type="match status" value="1"/>
</dbReference>
<keyword evidence="17" id="KW-1185">Reference proteome</keyword>
<evidence type="ECO:0000256" key="6">
    <source>
        <dbReference type="ARBA" id="ARBA00023004"/>
    </source>
</evidence>
<organism evidence="16 17">
    <name type="scientific">Qipengyuania qiaonensis</name>
    <dbReference type="NCBI Taxonomy" id="2867240"/>
    <lineage>
        <taxon>Bacteria</taxon>
        <taxon>Pseudomonadati</taxon>
        <taxon>Pseudomonadota</taxon>
        <taxon>Alphaproteobacteria</taxon>
        <taxon>Sphingomonadales</taxon>
        <taxon>Erythrobacteraceae</taxon>
        <taxon>Qipengyuania</taxon>
    </lineage>
</organism>
<keyword evidence="2 11" id="KW-0813">Transport</keyword>
<evidence type="ECO:0000256" key="10">
    <source>
        <dbReference type="ARBA" id="ARBA00023237"/>
    </source>
</evidence>
<dbReference type="SUPFAM" id="SSF56935">
    <property type="entry name" value="Porins"/>
    <property type="match status" value="1"/>
</dbReference>
<evidence type="ECO:0000256" key="11">
    <source>
        <dbReference type="PROSITE-ProRule" id="PRU01360"/>
    </source>
</evidence>
<protein>
    <submittedName>
        <fullName evidence="16">TonB-dependent receptor</fullName>
    </submittedName>
</protein>
<dbReference type="Pfam" id="PF07715">
    <property type="entry name" value="Plug"/>
    <property type="match status" value="1"/>
</dbReference>
<evidence type="ECO:0000256" key="5">
    <source>
        <dbReference type="ARBA" id="ARBA00022692"/>
    </source>
</evidence>
<evidence type="ECO:0000256" key="13">
    <source>
        <dbReference type="SAM" id="MobiDB-lite"/>
    </source>
</evidence>
<evidence type="ECO:0000259" key="15">
    <source>
        <dbReference type="Pfam" id="PF07715"/>
    </source>
</evidence>
<keyword evidence="10 11" id="KW-0998">Cell outer membrane</keyword>
<dbReference type="EMBL" id="JAIGNO010000005">
    <property type="protein sequence ID" value="MBX7482939.1"/>
    <property type="molecule type" value="Genomic_DNA"/>
</dbReference>
<accession>A0ABS7JAP8</accession>
<keyword evidence="6" id="KW-0408">Iron</keyword>
<dbReference type="InterPro" id="IPR039426">
    <property type="entry name" value="TonB-dep_rcpt-like"/>
</dbReference>
<dbReference type="InterPro" id="IPR000531">
    <property type="entry name" value="Beta-barrel_TonB"/>
</dbReference>
<comment type="caution">
    <text evidence="16">The sequence shown here is derived from an EMBL/GenBank/DDBJ whole genome shotgun (WGS) entry which is preliminary data.</text>
</comment>
<evidence type="ECO:0000256" key="7">
    <source>
        <dbReference type="ARBA" id="ARBA00023065"/>
    </source>
</evidence>
<keyword evidence="8 12" id="KW-0798">TonB box</keyword>